<feature type="chain" id="PRO_5042149506" description="Fe2OG dioxygenase domain-containing protein" evidence="1">
    <location>
        <begin position="18"/>
        <end position="375"/>
    </location>
</feature>
<protein>
    <recommendedName>
        <fullName evidence="2">Fe2OG dioxygenase domain-containing protein</fullName>
    </recommendedName>
</protein>
<dbReference type="AlphaFoldDB" id="A0AAD2FRJ4"/>
<feature type="signal peptide" evidence="1">
    <location>
        <begin position="1"/>
        <end position="17"/>
    </location>
</feature>
<organism evidence="3 4">
    <name type="scientific">Cylindrotheca closterium</name>
    <dbReference type="NCBI Taxonomy" id="2856"/>
    <lineage>
        <taxon>Eukaryota</taxon>
        <taxon>Sar</taxon>
        <taxon>Stramenopiles</taxon>
        <taxon>Ochrophyta</taxon>
        <taxon>Bacillariophyta</taxon>
        <taxon>Bacillariophyceae</taxon>
        <taxon>Bacillariophycidae</taxon>
        <taxon>Bacillariales</taxon>
        <taxon>Bacillariaceae</taxon>
        <taxon>Cylindrotheca</taxon>
    </lineage>
</organism>
<proteinExistence type="predicted"/>
<dbReference type="InterPro" id="IPR005123">
    <property type="entry name" value="Oxoglu/Fe-dep_dioxygenase_dom"/>
</dbReference>
<dbReference type="GO" id="GO:0006307">
    <property type="term" value="P:DNA alkylation repair"/>
    <property type="evidence" value="ECO:0007669"/>
    <property type="project" value="InterPro"/>
</dbReference>
<comment type="caution">
    <text evidence="3">The sequence shown here is derived from an EMBL/GenBank/DDBJ whole genome shotgun (WGS) entry which is preliminary data.</text>
</comment>
<keyword evidence="4" id="KW-1185">Reference proteome</keyword>
<dbReference type="SUPFAM" id="SSF51197">
    <property type="entry name" value="Clavaminate synthase-like"/>
    <property type="match status" value="1"/>
</dbReference>
<dbReference type="Proteomes" id="UP001295423">
    <property type="component" value="Unassembled WGS sequence"/>
</dbReference>
<name>A0AAD2FRJ4_9STRA</name>
<dbReference type="Gene3D" id="2.60.120.590">
    <property type="entry name" value="Alpha-ketoglutarate-dependent dioxygenase AlkB-like"/>
    <property type="match status" value="1"/>
</dbReference>
<dbReference type="PANTHER" id="PTHR31212">
    <property type="entry name" value="ALPHA-KETOGLUTARATE-DEPENDENT DIOXYGENASE ALKB HOMOLOG 3"/>
    <property type="match status" value="1"/>
</dbReference>
<dbReference type="PANTHER" id="PTHR31212:SF4">
    <property type="entry name" value="ALPHA-KETOGLUTARATE-DEPENDENT DIOXYGENASE ALKB HOMOLOG 3"/>
    <property type="match status" value="1"/>
</dbReference>
<gene>
    <name evidence="3" type="ORF">CYCCA115_LOCUS12266</name>
</gene>
<evidence type="ECO:0000313" key="4">
    <source>
        <dbReference type="Proteomes" id="UP001295423"/>
    </source>
</evidence>
<evidence type="ECO:0000259" key="2">
    <source>
        <dbReference type="PROSITE" id="PS51471"/>
    </source>
</evidence>
<dbReference type="InterPro" id="IPR032854">
    <property type="entry name" value="ALKBH3"/>
</dbReference>
<evidence type="ECO:0000313" key="3">
    <source>
        <dbReference type="EMBL" id="CAJ1949775.1"/>
    </source>
</evidence>
<sequence length="375" mass="41937">MLLLFVFLLTWILNTNALSISTRISKKALLADLQKSYTPESIIDNVGKHVSVDIDPEGSVASLVLVRLSKQLIALDNNGDPYKDSFDAGTLGKIVQSFASSNWNSSAQAREAATEGTKASAVLSKLLSLQSSNLWEPLLKKWKDTDAGEFEPHQISGIAWSFDVLSNDYNLPIQFQEAFDNLGLPFRIRANMCGDFDGLTVFNLVDQVNFRTEEIRTKSNKTVRERRQTAWEGDDHVAPFAYSGKNMDRDDWSPLVKTVRDHLNKQTGQYYDGCLLNLYPDGGSGMRYHIDPDQGTLWAFETAVVSVGCTRRFAFREIPSSGSSSNAKPHVFVLFQGDVTEMFADCQTRFQHTVRTAESKNENAPRASLVFKRTL</sequence>
<dbReference type="Pfam" id="PF13532">
    <property type="entry name" value="2OG-FeII_Oxy_2"/>
    <property type="match status" value="1"/>
</dbReference>
<dbReference type="InterPro" id="IPR027450">
    <property type="entry name" value="AlkB-like"/>
</dbReference>
<dbReference type="EMBL" id="CAKOGP040001758">
    <property type="protein sequence ID" value="CAJ1949775.1"/>
    <property type="molecule type" value="Genomic_DNA"/>
</dbReference>
<dbReference type="GO" id="GO:0051213">
    <property type="term" value="F:dioxygenase activity"/>
    <property type="evidence" value="ECO:0007669"/>
    <property type="project" value="InterPro"/>
</dbReference>
<feature type="domain" description="Fe2OG dioxygenase" evidence="2">
    <location>
        <begin position="270"/>
        <end position="375"/>
    </location>
</feature>
<reference evidence="3" key="1">
    <citation type="submission" date="2023-08" db="EMBL/GenBank/DDBJ databases">
        <authorList>
            <person name="Audoor S."/>
            <person name="Bilcke G."/>
        </authorList>
    </citation>
    <scope>NUCLEOTIDE SEQUENCE</scope>
</reference>
<dbReference type="InterPro" id="IPR037151">
    <property type="entry name" value="AlkB-like_sf"/>
</dbReference>
<keyword evidence="1" id="KW-0732">Signal</keyword>
<evidence type="ECO:0000256" key="1">
    <source>
        <dbReference type="SAM" id="SignalP"/>
    </source>
</evidence>
<dbReference type="PROSITE" id="PS51471">
    <property type="entry name" value="FE2OG_OXY"/>
    <property type="match status" value="1"/>
</dbReference>
<accession>A0AAD2FRJ4</accession>